<protein>
    <recommendedName>
        <fullName evidence="4">Secreted protein</fullName>
    </recommendedName>
</protein>
<keyword evidence="1" id="KW-0732">Signal</keyword>
<sequence>MQTAPAVFTCAFLLKLLLPQYSVHIDGAQRKHIRARVQQVILVLGSPDFSKDKEHGPRRYAR</sequence>
<keyword evidence="3" id="KW-1185">Reference proteome</keyword>
<evidence type="ECO:0000313" key="2">
    <source>
        <dbReference type="EMBL" id="GJE89331.1"/>
    </source>
</evidence>
<evidence type="ECO:0008006" key="4">
    <source>
        <dbReference type="Google" id="ProtNLM"/>
    </source>
</evidence>
<organism evidence="2 3">
    <name type="scientific">Phanerochaete sordida</name>
    <dbReference type="NCBI Taxonomy" id="48140"/>
    <lineage>
        <taxon>Eukaryota</taxon>
        <taxon>Fungi</taxon>
        <taxon>Dikarya</taxon>
        <taxon>Basidiomycota</taxon>
        <taxon>Agaricomycotina</taxon>
        <taxon>Agaricomycetes</taxon>
        <taxon>Polyporales</taxon>
        <taxon>Phanerochaetaceae</taxon>
        <taxon>Phanerochaete</taxon>
    </lineage>
</organism>
<proteinExistence type="predicted"/>
<comment type="caution">
    <text evidence="2">The sequence shown here is derived from an EMBL/GenBank/DDBJ whole genome shotgun (WGS) entry which is preliminary data.</text>
</comment>
<gene>
    <name evidence="2" type="ORF">PsYK624_054300</name>
</gene>
<name>A0A9P3G6S5_9APHY</name>
<evidence type="ECO:0000256" key="1">
    <source>
        <dbReference type="SAM" id="SignalP"/>
    </source>
</evidence>
<evidence type="ECO:0000313" key="3">
    <source>
        <dbReference type="Proteomes" id="UP000703269"/>
    </source>
</evidence>
<dbReference type="EMBL" id="BPQB01000012">
    <property type="protein sequence ID" value="GJE89331.1"/>
    <property type="molecule type" value="Genomic_DNA"/>
</dbReference>
<feature type="signal peptide" evidence="1">
    <location>
        <begin position="1"/>
        <end position="19"/>
    </location>
</feature>
<dbReference type="AlphaFoldDB" id="A0A9P3G6S5"/>
<dbReference type="Proteomes" id="UP000703269">
    <property type="component" value="Unassembled WGS sequence"/>
</dbReference>
<reference evidence="2 3" key="1">
    <citation type="submission" date="2021-08" db="EMBL/GenBank/DDBJ databases">
        <title>Draft Genome Sequence of Phanerochaete sordida strain YK-624.</title>
        <authorList>
            <person name="Mori T."/>
            <person name="Dohra H."/>
            <person name="Suzuki T."/>
            <person name="Kawagishi H."/>
            <person name="Hirai H."/>
        </authorList>
    </citation>
    <scope>NUCLEOTIDE SEQUENCE [LARGE SCALE GENOMIC DNA]</scope>
    <source>
        <strain evidence="2 3">YK-624</strain>
    </source>
</reference>
<accession>A0A9P3G6S5</accession>
<feature type="chain" id="PRO_5040184716" description="Secreted protein" evidence="1">
    <location>
        <begin position="20"/>
        <end position="62"/>
    </location>
</feature>